<dbReference type="EMBL" id="FQZL01000026">
    <property type="protein sequence ID" value="SHJ59149.1"/>
    <property type="molecule type" value="Genomic_DNA"/>
</dbReference>
<evidence type="ECO:0000313" key="4">
    <source>
        <dbReference type="EMBL" id="SHJ59149.1"/>
    </source>
</evidence>
<feature type="transmembrane region" description="Helical" evidence="2">
    <location>
        <begin position="90"/>
        <end position="112"/>
    </location>
</feature>
<dbReference type="GO" id="GO:0016020">
    <property type="term" value="C:membrane"/>
    <property type="evidence" value="ECO:0007669"/>
    <property type="project" value="InterPro"/>
</dbReference>
<dbReference type="STRING" id="1121476.SAMN02745751_02917"/>
<gene>
    <name evidence="4" type="ORF">SAMN02745751_02917</name>
</gene>
<accession>A0A1M6KJR6</accession>
<dbReference type="Proteomes" id="UP000184052">
    <property type="component" value="Unassembled WGS sequence"/>
</dbReference>
<feature type="transmembrane region" description="Helical" evidence="2">
    <location>
        <begin position="34"/>
        <end position="52"/>
    </location>
</feature>
<reference evidence="4 5" key="1">
    <citation type="submission" date="2016-11" db="EMBL/GenBank/DDBJ databases">
        <authorList>
            <person name="Jaros S."/>
            <person name="Januszkiewicz K."/>
            <person name="Wedrychowicz H."/>
        </authorList>
    </citation>
    <scope>NUCLEOTIDE SEQUENCE [LARGE SCALE GENOMIC DNA]</scope>
    <source>
        <strain evidence="4 5">DSM 17477</strain>
    </source>
</reference>
<dbReference type="PANTHER" id="PTHR22911:SF76">
    <property type="entry name" value="EAMA DOMAIN-CONTAINING PROTEIN"/>
    <property type="match status" value="1"/>
</dbReference>
<name>A0A1M6KJR6_9FIRM</name>
<dbReference type="PANTHER" id="PTHR22911">
    <property type="entry name" value="ACYL-MALONYL CONDENSING ENZYME-RELATED"/>
    <property type="match status" value="1"/>
</dbReference>
<feature type="transmembrane region" description="Helical" evidence="2">
    <location>
        <begin position="181"/>
        <end position="203"/>
    </location>
</feature>
<feature type="transmembrane region" description="Helical" evidence="2">
    <location>
        <begin position="121"/>
        <end position="139"/>
    </location>
</feature>
<evidence type="ECO:0000256" key="1">
    <source>
        <dbReference type="ARBA" id="ARBA00007362"/>
    </source>
</evidence>
<dbReference type="Gene3D" id="1.10.3730.20">
    <property type="match status" value="1"/>
</dbReference>
<evidence type="ECO:0000256" key="2">
    <source>
        <dbReference type="SAM" id="Phobius"/>
    </source>
</evidence>
<dbReference type="AlphaFoldDB" id="A0A1M6KJR6"/>
<dbReference type="SUPFAM" id="SSF103481">
    <property type="entry name" value="Multidrug resistance efflux transporter EmrE"/>
    <property type="match status" value="2"/>
</dbReference>
<evidence type="ECO:0000313" key="5">
    <source>
        <dbReference type="Proteomes" id="UP000184052"/>
    </source>
</evidence>
<feature type="domain" description="EamA" evidence="3">
    <location>
        <begin position="5"/>
        <end position="135"/>
    </location>
</feature>
<feature type="domain" description="EamA" evidence="3">
    <location>
        <begin position="147"/>
        <end position="281"/>
    </location>
</feature>
<proteinExistence type="inferred from homology"/>
<keyword evidence="5" id="KW-1185">Reference proteome</keyword>
<feature type="transmembrane region" description="Helical" evidence="2">
    <location>
        <begin position="151"/>
        <end position="169"/>
    </location>
</feature>
<protein>
    <submittedName>
        <fullName evidence="4">Permease of the drug/metabolite transporter (DMT) superfamily</fullName>
    </submittedName>
</protein>
<dbReference type="InterPro" id="IPR000620">
    <property type="entry name" value="EamA_dom"/>
</dbReference>
<feature type="transmembrane region" description="Helical" evidence="2">
    <location>
        <begin position="237"/>
        <end position="258"/>
    </location>
</feature>
<organism evidence="4 5">
    <name type="scientific">Dethiosulfatibacter aminovorans DSM 17477</name>
    <dbReference type="NCBI Taxonomy" id="1121476"/>
    <lineage>
        <taxon>Bacteria</taxon>
        <taxon>Bacillati</taxon>
        <taxon>Bacillota</taxon>
        <taxon>Tissierellia</taxon>
        <taxon>Dethiosulfatibacter</taxon>
    </lineage>
</organism>
<dbReference type="Pfam" id="PF00892">
    <property type="entry name" value="EamA"/>
    <property type="match status" value="2"/>
</dbReference>
<dbReference type="InterPro" id="IPR037185">
    <property type="entry name" value="EmrE-like"/>
</dbReference>
<feature type="transmembrane region" description="Helical" evidence="2">
    <location>
        <begin position="264"/>
        <end position="283"/>
    </location>
</feature>
<keyword evidence="2" id="KW-1133">Transmembrane helix</keyword>
<comment type="similarity">
    <text evidence="1">Belongs to the EamA transporter family.</text>
</comment>
<keyword evidence="2" id="KW-0472">Membrane</keyword>
<evidence type="ECO:0000259" key="3">
    <source>
        <dbReference type="Pfam" id="PF00892"/>
    </source>
</evidence>
<sequence>MNKNYVLLLAGVVLSATSSVFVRFVDVHPFAISFYRVFFAGLFWFAVTLVKDRRELFQVAMDKVGFSFLSGMFLAFYYSAWITSLGYTTVANASVLGALCPVFVAFISWILFKEKIGGRRILGIITCLAGSVLLVLSKMEFGLENMQGDLLAVLGAFFISGYYMLGGYLRKYMSMKVYVTLVYLSSALVLLILMKVSGIGVAGHGMRDTVIMISHGFACSVLGHGIYNYVLGRLSPVTLTLSALTEPVFAIIFAMVLFDETMNIVIFAGIVTILGGLLIYSLPEEKLKNLIQKNNRRAV</sequence>
<feature type="transmembrane region" description="Helical" evidence="2">
    <location>
        <begin position="209"/>
        <end position="230"/>
    </location>
</feature>
<feature type="transmembrane region" description="Helical" evidence="2">
    <location>
        <begin position="64"/>
        <end position="84"/>
    </location>
</feature>
<dbReference type="RefSeq" id="WP_073050301.1">
    <property type="nucleotide sequence ID" value="NZ_FQZL01000026.1"/>
</dbReference>
<keyword evidence="2" id="KW-0812">Transmembrane</keyword>